<dbReference type="STRING" id="44941.A0A397VW19"/>
<dbReference type="Gene3D" id="1.10.510.10">
    <property type="entry name" value="Transferase(Phosphotransferase) domain 1"/>
    <property type="match status" value="1"/>
</dbReference>
<name>A0A397VW19_9GLOM</name>
<dbReference type="InterPro" id="IPR051681">
    <property type="entry name" value="Ser/Thr_Kinases-Pseudokinases"/>
</dbReference>
<keyword evidence="2" id="KW-0808">Transferase</keyword>
<dbReference type="AlphaFoldDB" id="A0A397VW19"/>
<dbReference type="PROSITE" id="PS50011">
    <property type="entry name" value="PROTEIN_KINASE_DOM"/>
    <property type="match status" value="1"/>
</dbReference>
<keyword evidence="2" id="KW-0418">Kinase</keyword>
<dbReference type="InterPro" id="IPR000719">
    <property type="entry name" value="Prot_kinase_dom"/>
</dbReference>
<comment type="caution">
    <text evidence="2">The sequence shown here is derived from an EMBL/GenBank/DDBJ whole genome shotgun (WGS) entry which is preliminary data.</text>
</comment>
<dbReference type="Proteomes" id="UP000266673">
    <property type="component" value="Unassembled WGS sequence"/>
</dbReference>
<organism evidence="2 3">
    <name type="scientific">Gigaspora rosea</name>
    <dbReference type="NCBI Taxonomy" id="44941"/>
    <lineage>
        <taxon>Eukaryota</taxon>
        <taxon>Fungi</taxon>
        <taxon>Fungi incertae sedis</taxon>
        <taxon>Mucoromycota</taxon>
        <taxon>Glomeromycotina</taxon>
        <taxon>Glomeromycetes</taxon>
        <taxon>Diversisporales</taxon>
        <taxon>Gigasporaceae</taxon>
        <taxon>Gigaspora</taxon>
    </lineage>
</organism>
<dbReference type="EMBL" id="QKWP01000146">
    <property type="protein sequence ID" value="RIB26158.1"/>
    <property type="molecule type" value="Genomic_DNA"/>
</dbReference>
<dbReference type="SUPFAM" id="SSF56112">
    <property type="entry name" value="Protein kinase-like (PK-like)"/>
    <property type="match status" value="1"/>
</dbReference>
<protein>
    <submittedName>
        <fullName evidence="2">Kinase-like domain-containing protein</fullName>
    </submittedName>
</protein>
<dbReference type="GO" id="GO:0005524">
    <property type="term" value="F:ATP binding"/>
    <property type="evidence" value="ECO:0007669"/>
    <property type="project" value="InterPro"/>
</dbReference>
<dbReference type="InterPro" id="IPR001245">
    <property type="entry name" value="Ser-Thr/Tyr_kinase_cat_dom"/>
</dbReference>
<feature type="non-terminal residue" evidence="2">
    <location>
        <position position="1"/>
    </location>
</feature>
<keyword evidence="3" id="KW-1185">Reference proteome</keyword>
<evidence type="ECO:0000259" key="1">
    <source>
        <dbReference type="PROSITE" id="PS50011"/>
    </source>
</evidence>
<feature type="domain" description="Protein kinase" evidence="1">
    <location>
        <begin position="9"/>
        <end position="313"/>
    </location>
</feature>
<evidence type="ECO:0000313" key="3">
    <source>
        <dbReference type="Proteomes" id="UP000266673"/>
    </source>
</evidence>
<proteinExistence type="predicted"/>
<gene>
    <name evidence="2" type="ORF">C2G38_2270010</name>
</gene>
<evidence type="ECO:0000313" key="2">
    <source>
        <dbReference type="EMBL" id="RIB26158.1"/>
    </source>
</evidence>
<accession>A0A397VW19</accession>
<dbReference type="PANTHER" id="PTHR44329">
    <property type="entry name" value="SERINE/THREONINE-PROTEIN KINASE TNNI3K-RELATED"/>
    <property type="match status" value="1"/>
</dbReference>
<sequence>IEFIPYNKLENIKQIGHGGFSTVYSATWIDGKRIYEFDTNLFKMVLSREPCTVALKCLTGISNEPLEFFNEFKIHYECQLNRYSEDKYGIEIYGITYNSAEKEYLMVHEYADKGDLRQYLSTNFKDLDWKQKTKILCSISDNLDYIHQTYVHGDFHTKNILMISTKNITNFPYMIGDKLAVISLNIGDKINVEPKISDLGLSRKVNESTTNKEIYGVVSFSAPEIFLGNQPTKESDIYSLGVIMSEVSTGKPPFENISHQTVSFKFNIVNGLRPRFAFGTPDFYIKLAERCMDNDPMKRPTAKEVYEQFQEWEIILNKEQEKLNEDQIKIKNKFLEADRIIPTLSTISHEDQDIISTCQSISKLDISEKFNQTSKYI</sequence>
<dbReference type="GO" id="GO:0004674">
    <property type="term" value="F:protein serine/threonine kinase activity"/>
    <property type="evidence" value="ECO:0007669"/>
    <property type="project" value="TreeGrafter"/>
</dbReference>
<dbReference type="OrthoDB" id="2439562at2759"/>
<dbReference type="InterPro" id="IPR011009">
    <property type="entry name" value="Kinase-like_dom_sf"/>
</dbReference>
<reference evidence="2 3" key="1">
    <citation type="submission" date="2018-06" db="EMBL/GenBank/DDBJ databases">
        <title>Comparative genomics reveals the genomic features of Rhizophagus irregularis, R. cerebriforme, R. diaphanum and Gigaspora rosea, and their symbiotic lifestyle signature.</title>
        <authorList>
            <person name="Morin E."/>
            <person name="San Clemente H."/>
            <person name="Chen E.C.H."/>
            <person name="De La Providencia I."/>
            <person name="Hainaut M."/>
            <person name="Kuo A."/>
            <person name="Kohler A."/>
            <person name="Murat C."/>
            <person name="Tang N."/>
            <person name="Roy S."/>
            <person name="Loubradou J."/>
            <person name="Henrissat B."/>
            <person name="Grigoriev I.V."/>
            <person name="Corradi N."/>
            <person name="Roux C."/>
            <person name="Martin F.M."/>
        </authorList>
    </citation>
    <scope>NUCLEOTIDE SEQUENCE [LARGE SCALE GENOMIC DNA]</scope>
    <source>
        <strain evidence="2 3">DAOM 194757</strain>
    </source>
</reference>
<dbReference type="Pfam" id="PF07714">
    <property type="entry name" value="PK_Tyr_Ser-Thr"/>
    <property type="match status" value="1"/>
</dbReference>